<proteinExistence type="predicted"/>
<dbReference type="Proteomes" id="UP000588068">
    <property type="component" value="Unassembled WGS sequence"/>
</dbReference>
<dbReference type="EMBL" id="JACHHZ010000002">
    <property type="protein sequence ID" value="MBB6093199.1"/>
    <property type="molecule type" value="Genomic_DNA"/>
</dbReference>
<evidence type="ECO:0000256" key="2">
    <source>
        <dbReference type="ARBA" id="ARBA00023315"/>
    </source>
</evidence>
<keyword evidence="2 4" id="KW-0012">Acyltransferase</keyword>
<dbReference type="RefSeq" id="WP_184331318.1">
    <property type="nucleotide sequence ID" value="NZ_JACHHZ010000002.1"/>
</dbReference>
<evidence type="ECO:0000313" key="4">
    <source>
        <dbReference type="EMBL" id="MBB6093199.1"/>
    </source>
</evidence>
<dbReference type="EC" id="2.3.1.-" evidence="4"/>
<name>A0A841HLF9_9GAMM</name>
<dbReference type="GO" id="GO:0016747">
    <property type="term" value="F:acyltransferase activity, transferring groups other than amino-acyl groups"/>
    <property type="evidence" value="ECO:0007669"/>
    <property type="project" value="InterPro"/>
</dbReference>
<evidence type="ECO:0000259" key="3">
    <source>
        <dbReference type="PROSITE" id="PS51186"/>
    </source>
</evidence>
<gene>
    <name evidence="4" type="ORF">HNQ60_002077</name>
</gene>
<dbReference type="CDD" id="cd04301">
    <property type="entry name" value="NAT_SF"/>
    <property type="match status" value="1"/>
</dbReference>
<keyword evidence="5" id="KW-1185">Reference proteome</keyword>
<keyword evidence="1 4" id="KW-0808">Transferase</keyword>
<reference evidence="4 5" key="1">
    <citation type="submission" date="2020-08" db="EMBL/GenBank/DDBJ databases">
        <title>Genomic Encyclopedia of Type Strains, Phase IV (KMG-IV): sequencing the most valuable type-strain genomes for metagenomic binning, comparative biology and taxonomic classification.</title>
        <authorList>
            <person name="Goeker M."/>
        </authorList>
    </citation>
    <scope>NUCLEOTIDE SEQUENCE [LARGE SCALE GENOMIC DNA]</scope>
    <source>
        <strain evidence="4 5">DSM 26723</strain>
    </source>
</reference>
<accession>A0A841HLF9</accession>
<feature type="domain" description="N-acetyltransferase" evidence="3">
    <location>
        <begin position="6"/>
        <end position="157"/>
    </location>
</feature>
<dbReference type="PROSITE" id="PS51186">
    <property type="entry name" value="GNAT"/>
    <property type="match status" value="1"/>
</dbReference>
<dbReference type="InterPro" id="IPR000182">
    <property type="entry name" value="GNAT_dom"/>
</dbReference>
<dbReference type="PANTHER" id="PTHR43877:SF1">
    <property type="entry name" value="ACETYLTRANSFERASE"/>
    <property type="match status" value="1"/>
</dbReference>
<sequence length="171" mass="18188">MSGAAVRIRDEIRADQAAIETVTEAAFRNAPHAGHTEQFIVNALRAAGKLSLSLVAEIDDEIVGHVAVSPVSISDGTPSWFGLGPISVVPRHQGHGIGSSLMNEALRRLRESGASGCVLVGNPAYYRRFGFRAEPNLVYPGLPPEYFQAIAFTSALPRGTVSYHEAFGATS</sequence>
<dbReference type="AlphaFoldDB" id="A0A841HLF9"/>
<dbReference type="InterPro" id="IPR050832">
    <property type="entry name" value="Bact_Acetyltransf"/>
</dbReference>
<organism evidence="4 5">
    <name type="scientific">Povalibacter uvarum</name>
    <dbReference type="NCBI Taxonomy" id="732238"/>
    <lineage>
        <taxon>Bacteria</taxon>
        <taxon>Pseudomonadati</taxon>
        <taxon>Pseudomonadota</taxon>
        <taxon>Gammaproteobacteria</taxon>
        <taxon>Steroidobacterales</taxon>
        <taxon>Steroidobacteraceae</taxon>
        <taxon>Povalibacter</taxon>
    </lineage>
</organism>
<dbReference type="PANTHER" id="PTHR43877">
    <property type="entry name" value="AMINOALKYLPHOSPHONATE N-ACETYLTRANSFERASE-RELATED-RELATED"/>
    <property type="match status" value="1"/>
</dbReference>
<dbReference type="Pfam" id="PF13527">
    <property type="entry name" value="Acetyltransf_9"/>
    <property type="match status" value="1"/>
</dbReference>
<dbReference type="SUPFAM" id="SSF55729">
    <property type="entry name" value="Acyl-CoA N-acyltransferases (Nat)"/>
    <property type="match status" value="1"/>
</dbReference>
<dbReference type="Gene3D" id="3.40.630.30">
    <property type="match status" value="1"/>
</dbReference>
<comment type="caution">
    <text evidence="4">The sequence shown here is derived from an EMBL/GenBank/DDBJ whole genome shotgun (WGS) entry which is preliminary data.</text>
</comment>
<evidence type="ECO:0000313" key="5">
    <source>
        <dbReference type="Proteomes" id="UP000588068"/>
    </source>
</evidence>
<protein>
    <submittedName>
        <fullName evidence="4">Putative acetyltransferase</fullName>
        <ecNumber evidence="4">2.3.1.-</ecNumber>
    </submittedName>
</protein>
<dbReference type="InterPro" id="IPR016181">
    <property type="entry name" value="Acyl_CoA_acyltransferase"/>
</dbReference>
<evidence type="ECO:0000256" key="1">
    <source>
        <dbReference type="ARBA" id="ARBA00022679"/>
    </source>
</evidence>